<dbReference type="AlphaFoldDB" id="A0A077AXU5"/>
<dbReference type="Proteomes" id="UP000028926">
    <property type="component" value="Chromosome"/>
</dbReference>
<gene>
    <name evidence="2" type="ORF">ID47_08970</name>
</gene>
<name>A0A077AXU5_9PROT</name>
<sequence length="301" mass="34259">MKKSLKVLISSLMIALTFASSQGIHGMEDSSERGEQGVKRPFVYRVPSVSDITEDPEQKKRRGEEIRENPFNGCPKEITAMVLQLAAIDECLNNRSPVNILLVCREWQKQIEEGFIAGKTVKKLCQEAWYGVPGHEEIYERFLKSVLIYRPQKGSEVGMITMRISELGNPLEGTFDLSQCGNVGKYLSISTGYRKGKKQENKKKLEIWLAPRFLIEKKLTTTAGHFQCIFGNWSDKAPVGIFWTWGGSDDLTWYDYLTRQNYDELSTDNLYEKCHEAAGPEPVDYMGGVAESKKFHVHFLN</sequence>
<dbReference type="OrthoDB" id="8483828at2"/>
<reference evidence="2 3" key="1">
    <citation type="submission" date="2014-07" db="EMBL/GenBank/DDBJ databases">
        <title>Comparative genomic insights into amoeba endosymbionts belonging to the families of Holosporaceae and Candidatus Midichloriaceae within Rickettsiales.</title>
        <authorList>
            <person name="Wang Z."/>
            <person name="Wu M."/>
        </authorList>
    </citation>
    <scope>NUCLEOTIDE SEQUENCE [LARGE SCALE GENOMIC DNA]</scope>
    <source>
        <strain evidence="2">PRA3</strain>
    </source>
</reference>
<dbReference type="eggNOG" id="ENOG503168U">
    <property type="taxonomic scope" value="Bacteria"/>
</dbReference>
<dbReference type="RefSeq" id="WP_038465571.1">
    <property type="nucleotide sequence ID" value="NZ_CP008941.1"/>
</dbReference>
<feature type="signal peptide" evidence="1">
    <location>
        <begin position="1"/>
        <end position="19"/>
    </location>
</feature>
<organism evidence="2 3">
    <name type="scientific">Candidatus Odyssella acanthamoebae</name>
    <dbReference type="NCBI Taxonomy" id="91604"/>
    <lineage>
        <taxon>Bacteria</taxon>
        <taxon>Pseudomonadati</taxon>
        <taxon>Pseudomonadota</taxon>
        <taxon>Alphaproteobacteria</taxon>
        <taxon>Holosporales</taxon>
        <taxon>Candidatus Paracaedibacteraceae</taxon>
        <taxon>Candidatus Odyssella</taxon>
    </lineage>
</organism>
<evidence type="ECO:0000313" key="2">
    <source>
        <dbReference type="EMBL" id="AIK96834.1"/>
    </source>
</evidence>
<keyword evidence="3" id="KW-1185">Reference proteome</keyword>
<protein>
    <submittedName>
        <fullName evidence="2">Uncharacterized protein</fullName>
    </submittedName>
</protein>
<keyword evidence="1" id="KW-0732">Signal</keyword>
<dbReference type="KEGG" id="paca:ID47_08970"/>
<evidence type="ECO:0000313" key="3">
    <source>
        <dbReference type="Proteomes" id="UP000028926"/>
    </source>
</evidence>
<dbReference type="HOGENOM" id="CLU_064240_0_0_5"/>
<evidence type="ECO:0000256" key="1">
    <source>
        <dbReference type="SAM" id="SignalP"/>
    </source>
</evidence>
<dbReference type="EMBL" id="CP008941">
    <property type="protein sequence ID" value="AIK96834.1"/>
    <property type="molecule type" value="Genomic_DNA"/>
</dbReference>
<accession>A0A077AXU5</accession>
<proteinExistence type="predicted"/>
<feature type="chain" id="PRO_5001717098" evidence="1">
    <location>
        <begin position="20"/>
        <end position="301"/>
    </location>
</feature>